<evidence type="ECO:0000313" key="2">
    <source>
        <dbReference type="Proteomes" id="UP001165289"/>
    </source>
</evidence>
<accession>A0AAV7KCJ0</accession>
<sequence length="297" mass="34986">MGYSIKYADDIQILEDLYSEVELKAIENQKKKVHIDLELSAFVDELNGIDFYNKIVAEDLQCFLSFPGMLEVSEFFREKVLTNNRECAIYGIRAHELREDSFKVTHNHYELELTNLRDDIMVNSLLNEMRRGARDIFNLLIKNEMQLVDQIEQIFQDFERMLNEMVILFLEQIRFYMTECRDLSQKFAEKLNDIAMNTLEEISKGQLETDLSEEILRLLVDKDNLVSTLSSSHDCHMSTIDKKEDYINVGVNNYVMKLLSHFSSVETERNRLRIGEIDNLYESFTELIDEIEENLDK</sequence>
<organism evidence="1 2">
    <name type="scientific">Oopsacas minuta</name>
    <dbReference type="NCBI Taxonomy" id="111878"/>
    <lineage>
        <taxon>Eukaryota</taxon>
        <taxon>Metazoa</taxon>
        <taxon>Porifera</taxon>
        <taxon>Hexactinellida</taxon>
        <taxon>Hexasterophora</taxon>
        <taxon>Lyssacinosida</taxon>
        <taxon>Leucopsacidae</taxon>
        <taxon>Oopsacas</taxon>
    </lineage>
</organism>
<protein>
    <submittedName>
        <fullName evidence="1">Leucine-rich repeat-containing protein 48</fullName>
    </submittedName>
</protein>
<evidence type="ECO:0000313" key="1">
    <source>
        <dbReference type="EMBL" id="KAI6658923.1"/>
    </source>
</evidence>
<dbReference type="EMBL" id="JAKMXF010000070">
    <property type="protein sequence ID" value="KAI6658923.1"/>
    <property type="molecule type" value="Genomic_DNA"/>
</dbReference>
<gene>
    <name evidence="1" type="ORF">LOD99_10883</name>
</gene>
<reference evidence="1 2" key="1">
    <citation type="journal article" date="2023" name="BMC Biol.">
        <title>The compact genome of the sponge Oopsacas minuta (Hexactinellida) is lacking key metazoan core genes.</title>
        <authorList>
            <person name="Santini S."/>
            <person name="Schenkelaars Q."/>
            <person name="Jourda C."/>
            <person name="Duchesne M."/>
            <person name="Belahbib H."/>
            <person name="Rocher C."/>
            <person name="Selva M."/>
            <person name="Riesgo A."/>
            <person name="Vervoort M."/>
            <person name="Leys S.P."/>
            <person name="Kodjabachian L."/>
            <person name="Le Bivic A."/>
            <person name="Borchiellini C."/>
            <person name="Claverie J.M."/>
            <person name="Renard E."/>
        </authorList>
    </citation>
    <scope>NUCLEOTIDE SEQUENCE [LARGE SCALE GENOMIC DNA]</scope>
    <source>
        <strain evidence="1">SPO-2</strain>
    </source>
</reference>
<proteinExistence type="predicted"/>
<comment type="caution">
    <text evidence="1">The sequence shown here is derived from an EMBL/GenBank/DDBJ whole genome shotgun (WGS) entry which is preliminary data.</text>
</comment>
<dbReference type="AlphaFoldDB" id="A0AAV7KCJ0"/>
<dbReference type="Proteomes" id="UP001165289">
    <property type="component" value="Unassembled WGS sequence"/>
</dbReference>
<keyword evidence="2" id="KW-1185">Reference proteome</keyword>
<name>A0AAV7KCJ0_9METZ</name>